<evidence type="ECO:0000256" key="6">
    <source>
        <dbReference type="ARBA" id="ARBA00022840"/>
    </source>
</evidence>
<dbReference type="PROSITE" id="PS50893">
    <property type="entry name" value="ABC_TRANSPORTER_2"/>
    <property type="match status" value="2"/>
</dbReference>
<evidence type="ECO:0000256" key="7">
    <source>
        <dbReference type="ARBA" id="ARBA00022967"/>
    </source>
</evidence>
<keyword evidence="7" id="KW-1278">Translocase</keyword>
<keyword evidence="5" id="KW-0547">Nucleotide-binding</keyword>
<name>D3PUB5_STANL</name>
<dbReference type="HOGENOM" id="CLU_000604_92_0_11"/>
<dbReference type="InterPro" id="IPR003439">
    <property type="entry name" value="ABC_transporter-like_ATP-bd"/>
</dbReference>
<dbReference type="Gene3D" id="3.40.50.300">
    <property type="entry name" value="P-loop containing nucleotide triphosphate hydrolases"/>
    <property type="match status" value="2"/>
</dbReference>
<dbReference type="FunFam" id="3.40.50.300:FF:000127">
    <property type="entry name" value="Ribose import ATP-binding protein RbsA"/>
    <property type="match status" value="1"/>
</dbReference>
<keyword evidence="4" id="KW-0677">Repeat</keyword>
<dbReference type="KEGG" id="sna:Snas_1353"/>
<dbReference type="PANTHER" id="PTHR43790:SF4">
    <property type="entry name" value="GUANOSINE IMPORT ATP-BINDING PROTEIN NUPO"/>
    <property type="match status" value="1"/>
</dbReference>
<evidence type="ECO:0000256" key="8">
    <source>
        <dbReference type="ARBA" id="ARBA00023136"/>
    </source>
</evidence>
<dbReference type="PROSITE" id="PS00211">
    <property type="entry name" value="ABC_TRANSPORTER_1"/>
    <property type="match status" value="1"/>
</dbReference>
<dbReference type="GO" id="GO:0016887">
    <property type="term" value="F:ATP hydrolysis activity"/>
    <property type="evidence" value="ECO:0007669"/>
    <property type="project" value="InterPro"/>
</dbReference>
<proteinExistence type="predicted"/>
<dbReference type="SMART" id="SM00382">
    <property type="entry name" value="AAA"/>
    <property type="match status" value="2"/>
</dbReference>
<keyword evidence="2" id="KW-0813">Transport</keyword>
<evidence type="ECO:0000256" key="3">
    <source>
        <dbReference type="ARBA" id="ARBA00022475"/>
    </source>
</evidence>
<protein>
    <submittedName>
        <fullName evidence="10">ABC transporter related protein</fullName>
    </submittedName>
</protein>
<keyword evidence="3" id="KW-1003">Cell membrane</keyword>
<dbReference type="STRING" id="446470.Snas_1353"/>
<comment type="subcellular location">
    <subcellularLocation>
        <location evidence="1">Cell membrane</location>
        <topology evidence="1">Peripheral membrane protein</topology>
    </subcellularLocation>
</comment>
<dbReference type="SUPFAM" id="SSF52540">
    <property type="entry name" value="P-loop containing nucleoside triphosphate hydrolases"/>
    <property type="match status" value="2"/>
</dbReference>
<dbReference type="CDD" id="cd03216">
    <property type="entry name" value="ABC_Carb_Monos_I"/>
    <property type="match status" value="1"/>
</dbReference>
<sequence>MRRSTTLRLELSGLTKRFGDLVANDHIDLTVEAGEIHALLGENGAGKSTLMNMLYGLLTPNEGHIIIDGRKVAITSPGNAIKAGIGMVHQHFMLVPVFTVAENVMLGREMTDGLGVLSRRKAARAVREISERYGLDVDPDALVEDLPVGVQQRVEIIKALLNDCDLLILDEPTAVLTPQEIDELLDIMRGLRADGKSIVFISHKLKEVKAIADKITVIRRGAVVGEAAPTDSETELASMMVGRSVKLTVDKDPAQPGNPALVIDNLTVADSRGHHAVDGLSLTVNHGEIVGIAGVQGNGQSELAEAVMGLMPKLGGTVHIADVHRTHASTSAIIESGVGYIPEDRLVDGLVTDFTIAENLILNRYNREPYAGRGVLKDAVIRDKAKEYVETFDVRTPSIDAHAGNLSGGNQQKVIVARELSRPLKLLIAAQPTRGVDVGAMEFIHKRIVDERDAGAGVLLISSELDEVLSLADRVAVIHNGHIIAEVSPDTPRDKIGQLMAGVQTEDDPQENDGER</sequence>
<dbReference type="CDD" id="cd03215">
    <property type="entry name" value="ABC_Carb_Monos_II"/>
    <property type="match status" value="1"/>
</dbReference>
<dbReference type="EMBL" id="CP001778">
    <property type="protein sequence ID" value="ADD41061.1"/>
    <property type="molecule type" value="Genomic_DNA"/>
</dbReference>
<dbReference type="GO" id="GO:0005886">
    <property type="term" value="C:plasma membrane"/>
    <property type="evidence" value="ECO:0007669"/>
    <property type="project" value="UniProtKB-SubCell"/>
</dbReference>
<dbReference type="Proteomes" id="UP000000844">
    <property type="component" value="Chromosome"/>
</dbReference>
<dbReference type="InterPro" id="IPR050107">
    <property type="entry name" value="ABC_carbohydrate_import_ATPase"/>
</dbReference>
<dbReference type="eggNOG" id="COG3845">
    <property type="taxonomic scope" value="Bacteria"/>
</dbReference>
<keyword evidence="8" id="KW-0472">Membrane</keyword>
<dbReference type="GO" id="GO:0005524">
    <property type="term" value="F:ATP binding"/>
    <property type="evidence" value="ECO:0007669"/>
    <property type="project" value="UniProtKB-KW"/>
</dbReference>
<dbReference type="PANTHER" id="PTHR43790">
    <property type="entry name" value="CARBOHYDRATE TRANSPORT ATP-BINDING PROTEIN MG119-RELATED"/>
    <property type="match status" value="1"/>
</dbReference>
<dbReference type="InterPro" id="IPR027417">
    <property type="entry name" value="P-loop_NTPase"/>
</dbReference>
<keyword evidence="11" id="KW-1185">Reference proteome</keyword>
<organism evidence="10 11">
    <name type="scientific">Stackebrandtia nassauensis (strain DSM 44728 / CIP 108903 / NRRL B-16338 / NBRC 102104 / LLR-40K-21)</name>
    <dbReference type="NCBI Taxonomy" id="446470"/>
    <lineage>
        <taxon>Bacteria</taxon>
        <taxon>Bacillati</taxon>
        <taxon>Actinomycetota</taxon>
        <taxon>Actinomycetes</taxon>
        <taxon>Glycomycetales</taxon>
        <taxon>Glycomycetaceae</taxon>
        <taxon>Stackebrandtia</taxon>
    </lineage>
</organism>
<evidence type="ECO:0000256" key="4">
    <source>
        <dbReference type="ARBA" id="ARBA00022737"/>
    </source>
</evidence>
<reference evidence="10 11" key="1">
    <citation type="journal article" date="2009" name="Stand. Genomic Sci.">
        <title>Complete genome sequence of Stackebrandtia nassauensis type strain (LLR-40K-21).</title>
        <authorList>
            <person name="Munk C."/>
            <person name="Lapidus A."/>
            <person name="Copeland A."/>
            <person name="Jando M."/>
            <person name="Mayilraj S."/>
            <person name="Glavina Del Rio T."/>
            <person name="Nolan M."/>
            <person name="Chen F."/>
            <person name="Lucas S."/>
            <person name="Tice H."/>
            <person name="Cheng J.F."/>
            <person name="Han C."/>
            <person name="Detter J.C."/>
            <person name="Bruce D."/>
            <person name="Goodwin L."/>
            <person name="Chain P."/>
            <person name="Pitluck S."/>
            <person name="Goker M."/>
            <person name="Ovchinikova G."/>
            <person name="Pati A."/>
            <person name="Ivanova N."/>
            <person name="Mavromatis K."/>
            <person name="Chen A."/>
            <person name="Palaniappan K."/>
            <person name="Land M."/>
            <person name="Hauser L."/>
            <person name="Chang Y.J."/>
            <person name="Jeffries C.D."/>
            <person name="Bristow J."/>
            <person name="Eisen J.A."/>
            <person name="Markowitz V."/>
            <person name="Hugenholtz P."/>
            <person name="Kyrpides N.C."/>
            <person name="Klenk H.P."/>
        </authorList>
    </citation>
    <scope>NUCLEOTIDE SEQUENCE [LARGE SCALE GENOMIC DNA]</scope>
    <source>
        <strain evidence="11">DSM 44728 / CIP 108903 / NRRL B-16338 / NBRC 102104 / LLR-40K-21</strain>
    </source>
</reference>
<accession>D3PUB5</accession>
<dbReference type="AlphaFoldDB" id="D3PUB5"/>
<evidence type="ECO:0000313" key="11">
    <source>
        <dbReference type="Proteomes" id="UP000000844"/>
    </source>
</evidence>
<gene>
    <name evidence="10" type="ordered locus">Snas_1353</name>
</gene>
<evidence type="ECO:0000313" key="10">
    <source>
        <dbReference type="EMBL" id="ADD41061.1"/>
    </source>
</evidence>
<keyword evidence="6" id="KW-0067">ATP-binding</keyword>
<evidence type="ECO:0000256" key="5">
    <source>
        <dbReference type="ARBA" id="ARBA00022741"/>
    </source>
</evidence>
<feature type="domain" description="ABC transporter" evidence="9">
    <location>
        <begin position="9"/>
        <end position="245"/>
    </location>
</feature>
<evidence type="ECO:0000256" key="1">
    <source>
        <dbReference type="ARBA" id="ARBA00004202"/>
    </source>
</evidence>
<dbReference type="InterPro" id="IPR003593">
    <property type="entry name" value="AAA+_ATPase"/>
</dbReference>
<dbReference type="Pfam" id="PF00005">
    <property type="entry name" value="ABC_tran"/>
    <property type="match status" value="2"/>
</dbReference>
<evidence type="ECO:0000259" key="9">
    <source>
        <dbReference type="PROSITE" id="PS50893"/>
    </source>
</evidence>
<feature type="domain" description="ABC transporter" evidence="9">
    <location>
        <begin position="261"/>
        <end position="505"/>
    </location>
</feature>
<evidence type="ECO:0000256" key="2">
    <source>
        <dbReference type="ARBA" id="ARBA00022448"/>
    </source>
</evidence>
<dbReference type="InterPro" id="IPR017871">
    <property type="entry name" value="ABC_transporter-like_CS"/>
</dbReference>